<reference evidence="3" key="1">
    <citation type="submission" date="2016-03" db="EMBL/GenBank/DDBJ databases">
        <title>Mechanisms controlling the formation of the plant cell surface in tip-growing cells are functionally conserved among land plants.</title>
        <authorList>
            <person name="Honkanen S."/>
            <person name="Jones V.A."/>
            <person name="Morieri G."/>
            <person name="Champion C."/>
            <person name="Hetherington A.J."/>
            <person name="Kelly S."/>
            <person name="Saint-Marcoux D."/>
            <person name="Proust H."/>
            <person name="Prescott H."/>
            <person name="Dolan L."/>
        </authorList>
    </citation>
    <scope>NUCLEOTIDE SEQUENCE [LARGE SCALE GENOMIC DNA]</scope>
    <source>
        <tissue evidence="3">Whole gametophyte</tissue>
    </source>
</reference>
<dbReference type="Proteomes" id="UP000077202">
    <property type="component" value="Unassembled WGS sequence"/>
</dbReference>
<gene>
    <name evidence="3" type="ORF">AXG93_3818s1560</name>
</gene>
<keyword evidence="4" id="KW-1185">Reference proteome</keyword>
<evidence type="ECO:0000313" key="3">
    <source>
        <dbReference type="EMBL" id="OAE20157.1"/>
    </source>
</evidence>
<name>A0A176VHW2_MARPO</name>
<organism evidence="3 4">
    <name type="scientific">Marchantia polymorpha subsp. ruderalis</name>
    <dbReference type="NCBI Taxonomy" id="1480154"/>
    <lineage>
        <taxon>Eukaryota</taxon>
        <taxon>Viridiplantae</taxon>
        <taxon>Streptophyta</taxon>
        <taxon>Embryophyta</taxon>
        <taxon>Marchantiophyta</taxon>
        <taxon>Marchantiopsida</taxon>
        <taxon>Marchantiidae</taxon>
        <taxon>Marchantiales</taxon>
        <taxon>Marchantiaceae</taxon>
        <taxon>Marchantia</taxon>
    </lineage>
</organism>
<sequence>MAFVAFATKKVNSAQQQQQQGQQGQLSRSDEQCSATTASYQQQQNLVVTQSIAQTDLEGFRMADAEADPRSRDGLGFDPLFCDEPPADASKEQLSEADDGGGGISQLIEHNNALRRNFDNLKHLHLQLAEANAQLQEAFLNMQAEKARVEGGIMHHSAIQREKEVLEAELEEMKSRHAKEMSKLRAEREEISGLALELGQKNMSLEKKVALMKGNNEDLSQMLEVVRYGHDVDRSLSTEVLRLEKDDAVTAKHAAELHNARNLALVKVEDQNYRQQAADLAHKCKHLEIDLEKAITAGEAVHQQLVALTYEKDAIITDLEQALRRLREEHKLKDSMQQEAYLKLKESSYEIGELRNLLSALEKSKAATESQHSKEITEVQKECETLRKDLGTALAAQKEAADRLVDVERLRDRKVIVQSFASFCQKAKYRKSKEELERTIESMKLEIAEAIAVREKEQATNKSQLEDMQRKWEEEKSALQKREDFVVKAIKQKCRCKYTVLKKTFKRTSKLLATLTVAHNQLTIRMRECEAQLAIAQRTRVCLELAHLSPREFHQYSDPSLEVATLDMDFDFASDLIRILVLAVFHNVFMKNERRGRQMHDSEISVADRRQRDVRSQQSRGPCKPMQRRIEDYEETISAERIRSGQQLHCHSNLQPPVRKAS</sequence>
<feature type="coiled-coil region" evidence="1">
    <location>
        <begin position="121"/>
        <end position="190"/>
    </location>
</feature>
<feature type="coiled-coil region" evidence="1">
    <location>
        <begin position="426"/>
        <end position="482"/>
    </location>
</feature>
<proteinExistence type="predicted"/>
<dbReference type="AlphaFoldDB" id="A0A176VHW2"/>
<evidence type="ECO:0000256" key="1">
    <source>
        <dbReference type="SAM" id="Coils"/>
    </source>
</evidence>
<feature type="region of interest" description="Disordered" evidence="2">
    <location>
        <begin position="68"/>
        <end position="104"/>
    </location>
</feature>
<protein>
    <submittedName>
        <fullName evidence="3">Uncharacterized protein</fullName>
    </submittedName>
</protein>
<feature type="region of interest" description="Disordered" evidence="2">
    <location>
        <begin position="641"/>
        <end position="662"/>
    </location>
</feature>
<feature type="compositionally biased region" description="Low complexity" evidence="2">
    <location>
        <begin position="15"/>
        <end position="25"/>
    </location>
</feature>
<feature type="region of interest" description="Disordered" evidence="2">
    <location>
        <begin position="10"/>
        <end position="38"/>
    </location>
</feature>
<dbReference type="EMBL" id="LVLJ01003675">
    <property type="protein sequence ID" value="OAE20157.1"/>
    <property type="molecule type" value="Genomic_DNA"/>
</dbReference>
<keyword evidence="1" id="KW-0175">Coiled coil</keyword>
<feature type="region of interest" description="Disordered" evidence="2">
    <location>
        <begin position="597"/>
        <end position="628"/>
    </location>
</feature>
<accession>A0A176VHW2</accession>
<feature type="compositionally biased region" description="Basic and acidic residues" evidence="2">
    <location>
        <begin position="597"/>
        <end position="615"/>
    </location>
</feature>
<feature type="compositionally biased region" description="Polar residues" evidence="2">
    <location>
        <begin position="644"/>
        <end position="655"/>
    </location>
</feature>
<evidence type="ECO:0000313" key="4">
    <source>
        <dbReference type="Proteomes" id="UP000077202"/>
    </source>
</evidence>
<comment type="caution">
    <text evidence="3">The sequence shown here is derived from an EMBL/GenBank/DDBJ whole genome shotgun (WGS) entry which is preliminary data.</text>
</comment>
<feature type="coiled-coil region" evidence="1">
    <location>
        <begin position="316"/>
        <end position="389"/>
    </location>
</feature>
<evidence type="ECO:0000256" key="2">
    <source>
        <dbReference type="SAM" id="MobiDB-lite"/>
    </source>
</evidence>